<feature type="non-terminal residue" evidence="8">
    <location>
        <position position="96"/>
    </location>
</feature>
<evidence type="ECO:0000256" key="6">
    <source>
        <dbReference type="ARBA" id="ARBA00022989"/>
    </source>
</evidence>
<evidence type="ECO:0000313" key="8">
    <source>
        <dbReference type="EMBL" id="OTF76282.1"/>
    </source>
</evidence>
<dbReference type="OrthoDB" id="6431409at2759"/>
<accession>A0A1Y3B636</accession>
<dbReference type="PANTHER" id="PTHR24223">
    <property type="entry name" value="ATP-BINDING CASSETTE SUB-FAMILY C"/>
    <property type="match status" value="1"/>
</dbReference>
<keyword evidence="3" id="KW-0677">Repeat</keyword>
<keyword evidence="2" id="KW-0812">Transmembrane</keyword>
<dbReference type="SUPFAM" id="SSF90123">
    <property type="entry name" value="ABC transporter transmembrane region"/>
    <property type="match status" value="1"/>
</dbReference>
<protein>
    <recommendedName>
        <fullName evidence="10">ABC transmembrane type-1 domain-containing protein</fullName>
    </recommendedName>
</protein>
<keyword evidence="5" id="KW-0067">ATP-binding</keyword>
<comment type="caution">
    <text evidence="8">The sequence shown here is derived from an EMBL/GenBank/DDBJ whole genome shotgun (WGS) entry which is preliminary data.</text>
</comment>
<dbReference type="EMBL" id="MUJZ01038219">
    <property type="protein sequence ID" value="OTF76282.1"/>
    <property type="molecule type" value="Genomic_DNA"/>
</dbReference>
<dbReference type="PANTHER" id="PTHR24223:SF443">
    <property type="entry name" value="MULTIDRUG-RESISTANCE LIKE PROTEIN 1, ISOFORM I"/>
    <property type="match status" value="1"/>
</dbReference>
<dbReference type="InterPro" id="IPR050173">
    <property type="entry name" value="ABC_transporter_C-like"/>
</dbReference>
<evidence type="ECO:0008006" key="10">
    <source>
        <dbReference type="Google" id="ProtNLM"/>
    </source>
</evidence>
<sequence length="96" mass="10999">ALFAVLSRDVLSPGLAGLAISYSLNITQVIGMFVRTLTDVETNIISVERILEYTEVEQEKNYHQDYGKPSRQWPKKGEIKFESYSTRYRQGLDLVL</sequence>
<organism evidence="8 9">
    <name type="scientific">Euroglyphus maynei</name>
    <name type="common">Mayne's house dust mite</name>
    <dbReference type="NCBI Taxonomy" id="6958"/>
    <lineage>
        <taxon>Eukaryota</taxon>
        <taxon>Metazoa</taxon>
        <taxon>Ecdysozoa</taxon>
        <taxon>Arthropoda</taxon>
        <taxon>Chelicerata</taxon>
        <taxon>Arachnida</taxon>
        <taxon>Acari</taxon>
        <taxon>Acariformes</taxon>
        <taxon>Sarcoptiformes</taxon>
        <taxon>Astigmata</taxon>
        <taxon>Psoroptidia</taxon>
        <taxon>Analgoidea</taxon>
        <taxon>Pyroglyphidae</taxon>
        <taxon>Pyroglyphinae</taxon>
        <taxon>Euroglyphus</taxon>
    </lineage>
</organism>
<keyword evidence="7" id="KW-0472">Membrane</keyword>
<evidence type="ECO:0000256" key="4">
    <source>
        <dbReference type="ARBA" id="ARBA00022741"/>
    </source>
</evidence>
<dbReference type="GO" id="GO:0005524">
    <property type="term" value="F:ATP binding"/>
    <property type="evidence" value="ECO:0007669"/>
    <property type="project" value="UniProtKB-KW"/>
</dbReference>
<feature type="non-terminal residue" evidence="8">
    <location>
        <position position="1"/>
    </location>
</feature>
<name>A0A1Y3B636_EURMA</name>
<keyword evidence="4" id="KW-0547">Nucleotide-binding</keyword>
<dbReference type="InterPro" id="IPR036640">
    <property type="entry name" value="ABC1_TM_sf"/>
</dbReference>
<evidence type="ECO:0000256" key="5">
    <source>
        <dbReference type="ARBA" id="ARBA00022840"/>
    </source>
</evidence>
<evidence type="ECO:0000256" key="2">
    <source>
        <dbReference type="ARBA" id="ARBA00022692"/>
    </source>
</evidence>
<dbReference type="Gene3D" id="1.20.1560.10">
    <property type="entry name" value="ABC transporter type 1, transmembrane domain"/>
    <property type="match status" value="1"/>
</dbReference>
<evidence type="ECO:0000256" key="1">
    <source>
        <dbReference type="ARBA" id="ARBA00004127"/>
    </source>
</evidence>
<evidence type="ECO:0000313" key="9">
    <source>
        <dbReference type="Proteomes" id="UP000194236"/>
    </source>
</evidence>
<comment type="subcellular location">
    <subcellularLocation>
        <location evidence="1">Endomembrane system</location>
        <topology evidence="1">Multi-pass membrane protein</topology>
    </subcellularLocation>
</comment>
<dbReference type="GO" id="GO:0016020">
    <property type="term" value="C:membrane"/>
    <property type="evidence" value="ECO:0007669"/>
    <property type="project" value="InterPro"/>
</dbReference>
<dbReference type="GO" id="GO:0042626">
    <property type="term" value="F:ATPase-coupled transmembrane transporter activity"/>
    <property type="evidence" value="ECO:0007669"/>
    <property type="project" value="TreeGrafter"/>
</dbReference>
<reference evidence="8 9" key="1">
    <citation type="submission" date="2017-03" db="EMBL/GenBank/DDBJ databases">
        <title>Genome Survey of Euroglyphus maynei.</title>
        <authorList>
            <person name="Arlian L.G."/>
            <person name="Morgan M.S."/>
            <person name="Rider S.D."/>
        </authorList>
    </citation>
    <scope>NUCLEOTIDE SEQUENCE [LARGE SCALE GENOMIC DNA]</scope>
    <source>
        <strain evidence="8">Arlian Lab</strain>
        <tissue evidence="8">Whole body</tissue>
    </source>
</reference>
<dbReference type="GO" id="GO:0012505">
    <property type="term" value="C:endomembrane system"/>
    <property type="evidence" value="ECO:0007669"/>
    <property type="project" value="UniProtKB-SubCell"/>
</dbReference>
<proteinExistence type="predicted"/>
<evidence type="ECO:0000256" key="7">
    <source>
        <dbReference type="ARBA" id="ARBA00023136"/>
    </source>
</evidence>
<gene>
    <name evidence="8" type="ORF">BLA29_014307</name>
</gene>
<keyword evidence="9" id="KW-1185">Reference proteome</keyword>
<dbReference type="Proteomes" id="UP000194236">
    <property type="component" value="Unassembled WGS sequence"/>
</dbReference>
<dbReference type="AlphaFoldDB" id="A0A1Y3B636"/>
<evidence type="ECO:0000256" key="3">
    <source>
        <dbReference type="ARBA" id="ARBA00022737"/>
    </source>
</evidence>
<keyword evidence="6" id="KW-1133">Transmembrane helix</keyword>